<dbReference type="HAMAP" id="MF_01440">
    <property type="entry name" value="CheD"/>
    <property type="match status" value="1"/>
</dbReference>
<keyword evidence="2 3" id="KW-0378">Hydrolase</keyword>
<proteinExistence type="inferred from homology"/>
<comment type="caution">
    <text evidence="4">The sequence shown here is derived from an EMBL/GenBank/DDBJ whole genome shotgun (WGS) entry which is preliminary data.</text>
</comment>
<evidence type="ECO:0000256" key="3">
    <source>
        <dbReference type="HAMAP-Rule" id="MF_01440"/>
    </source>
</evidence>
<dbReference type="CDD" id="cd16352">
    <property type="entry name" value="CheD"/>
    <property type="match status" value="1"/>
</dbReference>
<comment type="similarity">
    <text evidence="3">Belongs to the CheD family.</text>
</comment>
<keyword evidence="5" id="KW-1185">Reference proteome</keyword>
<comment type="catalytic activity">
    <reaction evidence="3">
        <text>L-glutaminyl-[protein] + H2O = L-glutamyl-[protein] + NH4(+)</text>
        <dbReference type="Rhea" id="RHEA:16441"/>
        <dbReference type="Rhea" id="RHEA-COMP:10207"/>
        <dbReference type="Rhea" id="RHEA-COMP:10208"/>
        <dbReference type="ChEBI" id="CHEBI:15377"/>
        <dbReference type="ChEBI" id="CHEBI:28938"/>
        <dbReference type="ChEBI" id="CHEBI:29973"/>
        <dbReference type="ChEBI" id="CHEBI:30011"/>
        <dbReference type="EC" id="3.5.1.44"/>
    </reaction>
</comment>
<evidence type="ECO:0000313" key="4">
    <source>
        <dbReference type="EMBL" id="MFB5191453.1"/>
    </source>
</evidence>
<evidence type="ECO:0000256" key="2">
    <source>
        <dbReference type="ARBA" id="ARBA00022801"/>
    </source>
</evidence>
<name>A0ABV5AGS8_9BACL</name>
<evidence type="ECO:0000256" key="1">
    <source>
        <dbReference type="ARBA" id="ARBA00022500"/>
    </source>
</evidence>
<protein>
    <recommendedName>
        <fullName evidence="3">Probable chemoreceptor glutamine deamidase CheD</fullName>
        <ecNumber evidence="3">3.5.1.44</ecNumber>
    </recommendedName>
</protein>
<dbReference type="Pfam" id="PF03975">
    <property type="entry name" value="CheD"/>
    <property type="match status" value="1"/>
</dbReference>
<dbReference type="PANTHER" id="PTHR35147:SF1">
    <property type="entry name" value="CHEMORECEPTOR GLUTAMINE DEAMIDASE CHED-RELATED"/>
    <property type="match status" value="1"/>
</dbReference>
<dbReference type="Gene3D" id="3.30.1330.200">
    <property type="match status" value="1"/>
</dbReference>
<gene>
    <name evidence="3" type="primary">cheD</name>
    <name evidence="4" type="ORF">KKP3000_000226</name>
</gene>
<dbReference type="InterPro" id="IPR005659">
    <property type="entry name" value="Chemorcpt_Glu_NH3ase_CheD"/>
</dbReference>
<keyword evidence="1 3" id="KW-0145">Chemotaxis</keyword>
<dbReference type="SUPFAM" id="SSF64438">
    <property type="entry name" value="CNF1/YfiH-like putative cysteine hydrolases"/>
    <property type="match status" value="1"/>
</dbReference>
<dbReference type="InterPro" id="IPR011324">
    <property type="entry name" value="Cytotoxic_necrot_fac-like_cat"/>
</dbReference>
<organism evidence="4 5">
    <name type="scientific">Alicyclobacillus fastidiosus</name>
    <dbReference type="NCBI Taxonomy" id="392011"/>
    <lineage>
        <taxon>Bacteria</taxon>
        <taxon>Bacillati</taxon>
        <taxon>Bacillota</taxon>
        <taxon>Bacilli</taxon>
        <taxon>Bacillales</taxon>
        <taxon>Alicyclobacillaceae</taxon>
        <taxon>Alicyclobacillus</taxon>
    </lineage>
</organism>
<sequence>MADSSQQVRIGIAEGAVIRRAGQIVTAGLGSCVGLVLYDDVVDVAGMVHIMLPNAPKPDPIHPQKYADTAIAWLYEALLREGARPLHVKAKMAGGAQMFRNLTTEALRIGDRNVQMTTELLHGLQIPVVAEDVGGHYGRTVRFDLPTRVFSIRTARGEERQI</sequence>
<dbReference type="RefSeq" id="WP_275472907.1">
    <property type="nucleotide sequence ID" value="NZ_CP162940.1"/>
</dbReference>
<accession>A0ABV5AGS8</accession>
<dbReference type="PANTHER" id="PTHR35147">
    <property type="entry name" value="CHEMORECEPTOR GLUTAMINE DEAMIDASE CHED-RELATED"/>
    <property type="match status" value="1"/>
</dbReference>
<dbReference type="Proteomes" id="UP001579974">
    <property type="component" value="Unassembled WGS sequence"/>
</dbReference>
<dbReference type="EMBL" id="JBDXSU010000011">
    <property type="protein sequence ID" value="MFB5191453.1"/>
    <property type="molecule type" value="Genomic_DNA"/>
</dbReference>
<comment type="function">
    <text evidence="3">Probably deamidates glutamine residues to glutamate on methyl-accepting chemotaxis receptors (MCPs), playing an important role in chemotaxis.</text>
</comment>
<dbReference type="InterPro" id="IPR038592">
    <property type="entry name" value="CheD-like_sf"/>
</dbReference>
<evidence type="ECO:0000313" key="5">
    <source>
        <dbReference type="Proteomes" id="UP001579974"/>
    </source>
</evidence>
<dbReference type="EC" id="3.5.1.44" evidence="3"/>
<reference evidence="4 5" key="1">
    <citation type="journal article" date="2024" name="Int. J. Mol. Sci.">
        <title>Exploration of Alicyclobacillus spp. Genome in Search of Antibiotic Resistance.</title>
        <authorList>
            <person name="Bucka-Kolendo J."/>
            <person name="Kiousi D.E."/>
            <person name="Dekowska A."/>
            <person name="Mikolajczuk-Szczyrba A."/>
            <person name="Karadedos D.M."/>
            <person name="Michael P."/>
            <person name="Galanis A."/>
            <person name="Sokolowska B."/>
        </authorList>
    </citation>
    <scope>NUCLEOTIDE SEQUENCE [LARGE SCALE GENOMIC DNA]</scope>
    <source>
        <strain evidence="4 5">KKP 3000</strain>
    </source>
</reference>